<accession>A0A0F9ICK4</accession>
<reference evidence="1" key="1">
    <citation type="journal article" date="2015" name="Nature">
        <title>Complex archaea that bridge the gap between prokaryotes and eukaryotes.</title>
        <authorList>
            <person name="Spang A."/>
            <person name="Saw J.H."/>
            <person name="Jorgensen S.L."/>
            <person name="Zaremba-Niedzwiedzka K."/>
            <person name="Martijn J."/>
            <person name="Lind A.E."/>
            <person name="van Eijk R."/>
            <person name="Schleper C."/>
            <person name="Guy L."/>
            <person name="Ettema T.J."/>
        </authorList>
    </citation>
    <scope>NUCLEOTIDE SEQUENCE</scope>
</reference>
<dbReference type="EMBL" id="LAZR01012767">
    <property type="protein sequence ID" value="KKM25192.1"/>
    <property type="molecule type" value="Genomic_DNA"/>
</dbReference>
<name>A0A0F9ICK4_9ZZZZ</name>
<dbReference type="AlphaFoldDB" id="A0A0F9ICK4"/>
<gene>
    <name evidence="1" type="ORF">LCGC14_1597440</name>
</gene>
<protein>
    <submittedName>
        <fullName evidence="1">Uncharacterized protein</fullName>
    </submittedName>
</protein>
<proteinExistence type="predicted"/>
<organism evidence="1">
    <name type="scientific">marine sediment metagenome</name>
    <dbReference type="NCBI Taxonomy" id="412755"/>
    <lineage>
        <taxon>unclassified sequences</taxon>
        <taxon>metagenomes</taxon>
        <taxon>ecological metagenomes</taxon>
    </lineage>
</organism>
<sequence>MANPLVVNILTEWVWQKVATAVKTGAVYRLSSEVYYYQTFRLTGQAAPTAPTLGTIPEEAVKMFGDSDQVSISSVANIDVYIMVQYDNTLVLRDGKVRVDV</sequence>
<comment type="caution">
    <text evidence="1">The sequence shown here is derived from an EMBL/GenBank/DDBJ whole genome shotgun (WGS) entry which is preliminary data.</text>
</comment>
<evidence type="ECO:0000313" key="1">
    <source>
        <dbReference type="EMBL" id="KKM25192.1"/>
    </source>
</evidence>